<gene>
    <name evidence="1" type="ORF">GMDG_09073</name>
</gene>
<dbReference type="EMBL" id="GL575012">
    <property type="protein sequence ID" value="ELR04560.1"/>
    <property type="molecule type" value="Genomic_DNA"/>
</dbReference>
<accession>L8FUB8</accession>
<dbReference type="AlphaFoldDB" id="L8FUB8"/>
<organism evidence="1 2">
    <name type="scientific">Pseudogymnoascus destructans (strain ATCC MYA-4855 / 20631-21)</name>
    <name type="common">Bat white-nose syndrome fungus</name>
    <name type="synonym">Geomyces destructans</name>
    <dbReference type="NCBI Taxonomy" id="658429"/>
    <lineage>
        <taxon>Eukaryota</taxon>
        <taxon>Fungi</taxon>
        <taxon>Dikarya</taxon>
        <taxon>Ascomycota</taxon>
        <taxon>Pezizomycotina</taxon>
        <taxon>Leotiomycetes</taxon>
        <taxon>Thelebolales</taxon>
        <taxon>Thelebolaceae</taxon>
        <taxon>Pseudogymnoascus</taxon>
    </lineage>
</organism>
<evidence type="ECO:0000313" key="1">
    <source>
        <dbReference type="EMBL" id="ELR04560.1"/>
    </source>
</evidence>
<proteinExistence type="predicted"/>
<dbReference type="VEuPathDB" id="FungiDB:GMDG_09073"/>
<dbReference type="HOGENOM" id="CLU_3093133_0_0_1"/>
<name>L8FUB8_PSED2</name>
<feature type="non-terminal residue" evidence="1">
    <location>
        <position position="1"/>
    </location>
</feature>
<keyword evidence="2" id="KW-1185">Reference proteome</keyword>
<evidence type="ECO:0000313" key="2">
    <source>
        <dbReference type="Proteomes" id="UP000011064"/>
    </source>
</evidence>
<dbReference type="Proteomes" id="UP000011064">
    <property type="component" value="Unassembled WGS sequence"/>
</dbReference>
<protein>
    <submittedName>
        <fullName evidence="1">Uncharacterized protein</fullName>
    </submittedName>
</protein>
<sequence length="52" mass="5623">EDPAVSRQWLEATVEIPVKGTMDEEGLRTAAMTVLRDTLNDQIAALRSGPLG</sequence>
<dbReference type="InParanoid" id="L8FUB8"/>
<reference evidence="2" key="1">
    <citation type="submission" date="2010-09" db="EMBL/GenBank/DDBJ databases">
        <title>The genome sequence of Geomyces destructans 20631-21.</title>
        <authorList>
            <consortium name="The Broad Institute Genome Sequencing Platform"/>
            <person name="Cuomo C.A."/>
            <person name="Blehert D.S."/>
            <person name="Lorch J.M."/>
            <person name="Young S.K."/>
            <person name="Zeng Q."/>
            <person name="Gargeya S."/>
            <person name="Fitzgerald M."/>
            <person name="Haas B."/>
            <person name="Abouelleil A."/>
            <person name="Alvarado L."/>
            <person name="Arachchi H.M."/>
            <person name="Berlin A."/>
            <person name="Brown A."/>
            <person name="Chapman S.B."/>
            <person name="Chen Z."/>
            <person name="Dunbar C."/>
            <person name="Freedman E."/>
            <person name="Gearin G."/>
            <person name="Gellesch M."/>
            <person name="Goldberg J."/>
            <person name="Griggs A."/>
            <person name="Gujja S."/>
            <person name="Heiman D."/>
            <person name="Howarth C."/>
            <person name="Larson L."/>
            <person name="Lui A."/>
            <person name="MacDonald P.J.P."/>
            <person name="Montmayeur A."/>
            <person name="Murphy C."/>
            <person name="Neiman D."/>
            <person name="Pearson M."/>
            <person name="Priest M."/>
            <person name="Roberts A."/>
            <person name="Saif S."/>
            <person name="Shea T."/>
            <person name="Shenoy N."/>
            <person name="Sisk P."/>
            <person name="Stolte C."/>
            <person name="Sykes S."/>
            <person name="Wortman J."/>
            <person name="Nusbaum C."/>
            <person name="Birren B."/>
        </authorList>
    </citation>
    <scope>NUCLEOTIDE SEQUENCE [LARGE SCALE GENOMIC DNA]</scope>
    <source>
        <strain evidence="2">ATCC MYA-4855 / 20631-21</strain>
    </source>
</reference>